<dbReference type="Proteomes" id="UP001327560">
    <property type="component" value="Chromosome 3"/>
</dbReference>
<dbReference type="AlphaFoldDB" id="A0AAQ3K163"/>
<dbReference type="InterPro" id="IPR036047">
    <property type="entry name" value="F-box-like_dom_sf"/>
</dbReference>
<gene>
    <name evidence="2" type="ORF">Cni_G08825</name>
</gene>
<accession>A0AAQ3K163</accession>
<evidence type="ECO:0000259" key="1">
    <source>
        <dbReference type="PROSITE" id="PS50181"/>
    </source>
</evidence>
<proteinExistence type="predicted"/>
<dbReference type="InterPro" id="IPR025886">
    <property type="entry name" value="PP2-like"/>
</dbReference>
<dbReference type="EMBL" id="CP136892">
    <property type="protein sequence ID" value="WOL00112.1"/>
    <property type="molecule type" value="Genomic_DNA"/>
</dbReference>
<feature type="domain" description="F-box" evidence="1">
    <location>
        <begin position="19"/>
        <end position="65"/>
    </location>
</feature>
<dbReference type="InterPro" id="IPR001810">
    <property type="entry name" value="F-box_dom"/>
</dbReference>
<reference evidence="2 3" key="1">
    <citation type="submission" date="2023-10" db="EMBL/GenBank/DDBJ databases">
        <title>Chromosome-scale genome assembly provides insights into flower coloration mechanisms of Canna indica.</title>
        <authorList>
            <person name="Li C."/>
        </authorList>
    </citation>
    <scope>NUCLEOTIDE SEQUENCE [LARGE SCALE GENOMIC DNA]</scope>
    <source>
        <tissue evidence="2">Flower</tissue>
    </source>
</reference>
<name>A0AAQ3K163_9LILI</name>
<dbReference type="PANTHER" id="PTHR31960:SF30">
    <property type="entry name" value="OS04G0571300 PROTEIN"/>
    <property type="match status" value="1"/>
</dbReference>
<organism evidence="2 3">
    <name type="scientific">Canna indica</name>
    <name type="common">Indian-shot</name>
    <dbReference type="NCBI Taxonomy" id="4628"/>
    <lineage>
        <taxon>Eukaryota</taxon>
        <taxon>Viridiplantae</taxon>
        <taxon>Streptophyta</taxon>
        <taxon>Embryophyta</taxon>
        <taxon>Tracheophyta</taxon>
        <taxon>Spermatophyta</taxon>
        <taxon>Magnoliopsida</taxon>
        <taxon>Liliopsida</taxon>
        <taxon>Zingiberales</taxon>
        <taxon>Cannaceae</taxon>
        <taxon>Canna</taxon>
    </lineage>
</organism>
<evidence type="ECO:0000313" key="3">
    <source>
        <dbReference type="Proteomes" id="UP001327560"/>
    </source>
</evidence>
<dbReference type="Pfam" id="PF14299">
    <property type="entry name" value="PP2"/>
    <property type="match status" value="1"/>
</dbReference>
<dbReference type="SMART" id="SM00256">
    <property type="entry name" value="FBOX"/>
    <property type="match status" value="1"/>
</dbReference>
<dbReference type="PROSITE" id="PS50181">
    <property type="entry name" value="FBOX"/>
    <property type="match status" value="1"/>
</dbReference>
<protein>
    <recommendedName>
        <fullName evidence="1">F-box domain-containing protein</fullName>
    </recommendedName>
</protein>
<dbReference type="Pfam" id="PF12937">
    <property type="entry name" value="F-box-like"/>
    <property type="match status" value="1"/>
</dbReference>
<sequence>MGAGVSSIMGLIGDAGRRKTGLGDLPEDCVALVLTHLDPVEICRVARLSRTFRGAASANLVWETKVPRNYRYLLALASEEYNGSLLWKEIYARLCRPIPLNGGTQEFWLEKTSGQICMSISSKALMIAGVNDHRYWKHIPTNESRFGIVPYLEQTWWFEVIGEIDFCFPAGTYSLFFRFHLGRPYRRLGRRICTSKHIHGWEIKPIKFQLSTSYGQLTRSKCYLDKPGRWILYHAGDFVVDDSDELMNLKFSAKQVDCTHTKGGLCVDSVLICPKEFRPGRVCICDKIAE</sequence>
<dbReference type="SUPFAM" id="SSF81383">
    <property type="entry name" value="F-box domain"/>
    <property type="match status" value="1"/>
</dbReference>
<evidence type="ECO:0000313" key="2">
    <source>
        <dbReference type="EMBL" id="WOL00112.1"/>
    </source>
</evidence>
<keyword evidence="3" id="KW-1185">Reference proteome</keyword>
<dbReference type="Gene3D" id="1.20.1280.50">
    <property type="match status" value="1"/>
</dbReference>
<dbReference type="CDD" id="cd22162">
    <property type="entry name" value="F-box_AtSKIP3-like"/>
    <property type="match status" value="1"/>
</dbReference>
<dbReference type="PANTHER" id="PTHR31960">
    <property type="entry name" value="F-BOX PROTEIN PP2-A15"/>
    <property type="match status" value="1"/>
</dbReference>